<dbReference type="InterPro" id="IPR011051">
    <property type="entry name" value="RmlC_Cupin_sf"/>
</dbReference>
<dbReference type="SUPFAM" id="SSF51182">
    <property type="entry name" value="RmlC-like cupins"/>
    <property type="match status" value="1"/>
</dbReference>
<dbReference type="EMBL" id="SOHE01000066">
    <property type="protein sequence ID" value="TFD47195.1"/>
    <property type="molecule type" value="Genomic_DNA"/>
</dbReference>
<name>A0A4V3IQK7_9MICO</name>
<organism evidence="1 2">
    <name type="scientific">Cryobacterium frigoriphilum</name>
    <dbReference type="NCBI Taxonomy" id="1259150"/>
    <lineage>
        <taxon>Bacteria</taxon>
        <taxon>Bacillati</taxon>
        <taxon>Actinomycetota</taxon>
        <taxon>Actinomycetes</taxon>
        <taxon>Micrococcales</taxon>
        <taxon>Microbacteriaceae</taxon>
        <taxon>Cryobacterium</taxon>
    </lineage>
</organism>
<dbReference type="PANTHER" id="PTHR37943:SF1">
    <property type="entry name" value="PROTEIN VES"/>
    <property type="match status" value="1"/>
</dbReference>
<dbReference type="RefSeq" id="WP_134520491.1">
    <property type="nucleotide sequence ID" value="NZ_SOHE01000066.1"/>
</dbReference>
<dbReference type="OrthoDB" id="9800082at2"/>
<evidence type="ECO:0000313" key="1">
    <source>
        <dbReference type="EMBL" id="TFD47195.1"/>
    </source>
</evidence>
<reference evidence="1 2" key="1">
    <citation type="submission" date="2019-03" db="EMBL/GenBank/DDBJ databases">
        <title>Genomics of glacier-inhabiting Cryobacterium strains.</title>
        <authorList>
            <person name="Liu Q."/>
            <person name="Xin Y.-H."/>
        </authorList>
    </citation>
    <scope>NUCLEOTIDE SEQUENCE [LARGE SCALE GENOMIC DNA]</scope>
    <source>
        <strain evidence="1 2">Hh14</strain>
    </source>
</reference>
<comment type="caution">
    <text evidence="1">The sequence shown here is derived from an EMBL/GenBank/DDBJ whole genome shotgun (WGS) entry which is preliminary data.</text>
</comment>
<keyword evidence="2" id="KW-1185">Reference proteome</keyword>
<accession>A0A4V3IQK7</accession>
<proteinExistence type="predicted"/>
<dbReference type="PANTHER" id="PTHR37943">
    <property type="entry name" value="PROTEIN VES"/>
    <property type="match status" value="1"/>
</dbReference>
<dbReference type="AlphaFoldDB" id="A0A4V3IQK7"/>
<sequence>MYPTAVRRLAFANVAVTAWRNGGGYTRELATGPDSWPPARATDAFGWRLSIADLTQPALFSPFPGVDRQFLLASAAPLRLDVDGAQHLLQSGEVLAFPGEARVSANPTTGGGRALNLMTRRGRCTGELTIVRLTGAAAWDDPDLVAVVVLGGSVTPRSGRTLGRYDSLHWNAPTRGIRCTAHCSAATVAEVRIRPVTATDI</sequence>
<dbReference type="Proteomes" id="UP000297447">
    <property type="component" value="Unassembled WGS sequence"/>
</dbReference>
<dbReference type="InterPro" id="IPR010282">
    <property type="entry name" value="Uncharacterised_HutD/Ves"/>
</dbReference>
<protein>
    <submittedName>
        <fullName evidence="1">HutD family protein</fullName>
    </submittedName>
</protein>
<dbReference type="Gene3D" id="2.60.120.10">
    <property type="entry name" value="Jelly Rolls"/>
    <property type="match status" value="1"/>
</dbReference>
<gene>
    <name evidence="1" type="ORF">E3T55_15630</name>
</gene>
<dbReference type="InterPro" id="IPR014710">
    <property type="entry name" value="RmlC-like_jellyroll"/>
</dbReference>
<dbReference type="Pfam" id="PF05962">
    <property type="entry name" value="HutD"/>
    <property type="match status" value="1"/>
</dbReference>
<evidence type="ECO:0000313" key="2">
    <source>
        <dbReference type="Proteomes" id="UP000297447"/>
    </source>
</evidence>